<organism evidence="3 4">
    <name type="scientific">Micromonospora nigra</name>
    <dbReference type="NCBI Taxonomy" id="145857"/>
    <lineage>
        <taxon>Bacteria</taxon>
        <taxon>Bacillati</taxon>
        <taxon>Actinomycetota</taxon>
        <taxon>Actinomycetes</taxon>
        <taxon>Micromonosporales</taxon>
        <taxon>Micromonosporaceae</taxon>
        <taxon>Micromonospora</taxon>
    </lineage>
</organism>
<dbReference type="RefSeq" id="WP_091076460.1">
    <property type="nucleotide sequence ID" value="NZ_FMHT01000003.1"/>
</dbReference>
<dbReference type="Proteomes" id="UP000199699">
    <property type="component" value="Unassembled WGS sequence"/>
</dbReference>
<keyword evidence="1" id="KW-0812">Transmembrane</keyword>
<keyword evidence="4" id="KW-1185">Reference proteome</keyword>
<reference evidence="3 4" key="1">
    <citation type="submission" date="2016-06" db="EMBL/GenBank/DDBJ databases">
        <authorList>
            <person name="Kjaerup R.B."/>
            <person name="Dalgaard T.S."/>
            <person name="Juul-Madsen H.R."/>
        </authorList>
    </citation>
    <scope>NUCLEOTIDE SEQUENCE [LARGE SCALE GENOMIC DNA]</scope>
    <source>
        <strain evidence="3 4">DSM 43818</strain>
    </source>
</reference>
<name>A0A1C6RF97_9ACTN</name>
<protein>
    <recommendedName>
        <fullName evidence="2">DUF4236 domain-containing protein</fullName>
    </recommendedName>
</protein>
<sequence>MGFYLRTSLKAGPFRFNLSPSGVGVSAGVPGFRVGTGPRGNYVRVAGLGTTYFGGGATAPISSGSPMPMPPATRNDGIVMQELSGAPVQQLVAAHPSDLISQIQAAARRHLLWPWVAASLTLLALISAPYGLLLLVPGLPGVWWLRQRDLARRSVVVFYQVDDVPALNYERLITSSSFVSRVQRVWHVEAEGALDTSYQRKVNAGAGALIRRSPAQLNLAGPPVLVTNIAVPSLHGKDRSVYFLPDRVIVRHGAQYAGFPYAAVNAHAQVQRFIESDTPPADAPRVGTTWQYTNKSGGPDRRFKNNRQLPVMLYGRLTITSSEGLLIVWDFSRPDVAAELAEALCGMR</sequence>
<evidence type="ECO:0000313" key="3">
    <source>
        <dbReference type="EMBL" id="SCL15836.1"/>
    </source>
</evidence>
<proteinExistence type="predicted"/>
<evidence type="ECO:0000313" key="4">
    <source>
        <dbReference type="Proteomes" id="UP000199699"/>
    </source>
</evidence>
<dbReference type="InterPro" id="IPR025330">
    <property type="entry name" value="DUF4236"/>
</dbReference>
<feature type="transmembrane region" description="Helical" evidence="1">
    <location>
        <begin position="112"/>
        <end position="145"/>
    </location>
</feature>
<evidence type="ECO:0000256" key="1">
    <source>
        <dbReference type="SAM" id="Phobius"/>
    </source>
</evidence>
<gene>
    <name evidence="3" type="ORF">GA0070616_0846</name>
</gene>
<dbReference type="AlphaFoldDB" id="A0A1C6RF97"/>
<dbReference type="STRING" id="145857.GA0070616_0846"/>
<feature type="domain" description="DUF4236" evidence="2">
    <location>
        <begin position="3"/>
        <end position="46"/>
    </location>
</feature>
<dbReference type="Pfam" id="PF14020">
    <property type="entry name" value="DUF4236"/>
    <property type="match status" value="1"/>
</dbReference>
<dbReference type="OrthoDB" id="190275at2"/>
<dbReference type="EMBL" id="FMHT01000003">
    <property type="protein sequence ID" value="SCL15836.1"/>
    <property type="molecule type" value="Genomic_DNA"/>
</dbReference>
<keyword evidence="1" id="KW-0472">Membrane</keyword>
<accession>A0A1C6RF97</accession>
<evidence type="ECO:0000259" key="2">
    <source>
        <dbReference type="Pfam" id="PF14020"/>
    </source>
</evidence>
<keyword evidence="1" id="KW-1133">Transmembrane helix</keyword>